<dbReference type="PANTHER" id="PTHR31672">
    <property type="entry name" value="BNACNNG10540D PROTEIN"/>
    <property type="match status" value="1"/>
</dbReference>
<dbReference type="SUPFAM" id="SSF81383">
    <property type="entry name" value="F-box domain"/>
    <property type="match status" value="1"/>
</dbReference>
<reference evidence="2 3" key="1">
    <citation type="journal article" date="2020" name="BMC Genomics">
        <title>Intraspecific diversification of the crop wild relative Brassica cretica Lam. using demographic model selection.</title>
        <authorList>
            <person name="Kioukis A."/>
            <person name="Michalopoulou V.A."/>
            <person name="Briers L."/>
            <person name="Pirintsos S."/>
            <person name="Studholme D.J."/>
            <person name="Pavlidis P."/>
            <person name="Sarris P.F."/>
        </authorList>
    </citation>
    <scope>NUCLEOTIDE SEQUENCE [LARGE SCALE GENOMIC DNA]</scope>
    <source>
        <strain evidence="3">cv. PFS-1207/04</strain>
    </source>
</reference>
<keyword evidence="3" id="KW-1185">Reference proteome</keyword>
<dbReference type="InterPro" id="IPR006527">
    <property type="entry name" value="F-box-assoc_dom_typ1"/>
</dbReference>
<accession>A0ABQ7BFQ3</accession>
<feature type="domain" description="F-box" evidence="1">
    <location>
        <begin position="1"/>
        <end position="47"/>
    </location>
</feature>
<dbReference type="Gene3D" id="1.20.1280.50">
    <property type="match status" value="1"/>
</dbReference>
<proteinExistence type="predicted"/>
<gene>
    <name evidence="2" type="ORF">DY000_02042368</name>
</gene>
<dbReference type="Pfam" id="PF07734">
    <property type="entry name" value="FBA_1"/>
    <property type="match status" value="2"/>
</dbReference>
<evidence type="ECO:0000313" key="2">
    <source>
        <dbReference type="EMBL" id="KAF3531373.1"/>
    </source>
</evidence>
<dbReference type="InterPro" id="IPR036047">
    <property type="entry name" value="F-box-like_dom_sf"/>
</dbReference>
<comment type="caution">
    <text evidence="2">The sequence shown here is derived from an EMBL/GenBank/DDBJ whole genome shotgun (WGS) entry which is preliminary data.</text>
</comment>
<dbReference type="SMART" id="SM00256">
    <property type="entry name" value="FBOX"/>
    <property type="match status" value="1"/>
</dbReference>
<dbReference type="InterPro" id="IPR001810">
    <property type="entry name" value="F-box_dom"/>
</dbReference>
<dbReference type="InterPro" id="IPR050796">
    <property type="entry name" value="SCF_F-box_component"/>
</dbReference>
<name>A0ABQ7BFQ3_BRACR</name>
<dbReference type="PROSITE" id="PS50181">
    <property type="entry name" value="FBOX"/>
    <property type="match status" value="1"/>
</dbReference>
<organism evidence="2 3">
    <name type="scientific">Brassica cretica</name>
    <name type="common">Mustard</name>
    <dbReference type="NCBI Taxonomy" id="69181"/>
    <lineage>
        <taxon>Eukaryota</taxon>
        <taxon>Viridiplantae</taxon>
        <taxon>Streptophyta</taxon>
        <taxon>Embryophyta</taxon>
        <taxon>Tracheophyta</taxon>
        <taxon>Spermatophyta</taxon>
        <taxon>Magnoliopsida</taxon>
        <taxon>eudicotyledons</taxon>
        <taxon>Gunneridae</taxon>
        <taxon>Pentapetalae</taxon>
        <taxon>rosids</taxon>
        <taxon>malvids</taxon>
        <taxon>Brassicales</taxon>
        <taxon>Brassicaceae</taxon>
        <taxon>Brassiceae</taxon>
        <taxon>Brassica</taxon>
    </lineage>
</organism>
<dbReference type="InterPro" id="IPR017451">
    <property type="entry name" value="F-box-assoc_interact_dom"/>
</dbReference>
<sequence>MTMISALPGDLFEDILSRVPAISLKRLRSSCKRWNRLFNNKEFARKHLHKAPKQSFFLTVTKDYYIYLMTINHRGIRSIQSKGELSPIDCERIIISEVFHRDGLLLCTFDNKTRIMLWNSFTGQTSWGIQPFCTSHTYALGSYQERLSITVYWNVRVIEGKDLYWFASDSKDEQLDMLLVSFDYTTERFGRLSLPCNCPLDCFRNAAISVVSEEKLAVLLLRKNTWEKEIWISNKIDGTKEVSWRKFVTVDYPKDDVWISITRFLLNEEKKVALCCETCVSDRFTTMMKKLIYIAGEDHKVKIMASGEVASGSFWPIVLDFVPSLVQIPASGCNRKNRGTDYSHGFGLDDRLQAMETDEEQSCFQRRTLRLETAAEQEHSN</sequence>
<evidence type="ECO:0000259" key="1">
    <source>
        <dbReference type="PROSITE" id="PS50181"/>
    </source>
</evidence>
<dbReference type="Pfam" id="PF00646">
    <property type="entry name" value="F-box"/>
    <property type="match status" value="1"/>
</dbReference>
<protein>
    <recommendedName>
        <fullName evidence="1">F-box domain-containing protein</fullName>
    </recommendedName>
</protein>
<dbReference type="EMBL" id="QGKV02001507">
    <property type="protein sequence ID" value="KAF3531373.1"/>
    <property type="molecule type" value="Genomic_DNA"/>
</dbReference>
<dbReference type="NCBIfam" id="TIGR01640">
    <property type="entry name" value="F_box_assoc_1"/>
    <property type="match status" value="1"/>
</dbReference>
<evidence type="ECO:0000313" key="3">
    <source>
        <dbReference type="Proteomes" id="UP000266723"/>
    </source>
</evidence>
<dbReference type="Proteomes" id="UP000266723">
    <property type="component" value="Unassembled WGS sequence"/>
</dbReference>
<dbReference type="PANTHER" id="PTHR31672:SF10">
    <property type="entry name" value="F-BOX DOMAIN-CONTAINING PROTEIN"/>
    <property type="match status" value="1"/>
</dbReference>
<dbReference type="CDD" id="cd22157">
    <property type="entry name" value="F-box_AtFBW1-like"/>
    <property type="match status" value="1"/>
</dbReference>